<dbReference type="InterPro" id="IPR006424">
    <property type="entry name" value="Glyceraldehyde-3-P_DH_1"/>
</dbReference>
<dbReference type="InterPro" id="IPR020829">
    <property type="entry name" value="GlycerAld_3-P_DH_cat"/>
</dbReference>
<dbReference type="Proteomes" id="UP000680304">
    <property type="component" value="Unassembled WGS sequence"/>
</dbReference>
<dbReference type="PROSITE" id="PS00071">
    <property type="entry name" value="GAPDH"/>
    <property type="match status" value="1"/>
</dbReference>
<accession>A0ABQ4N3Q3</accession>
<dbReference type="SUPFAM" id="SSF51735">
    <property type="entry name" value="NAD(P)-binding Rossmann-fold domains"/>
    <property type="match status" value="1"/>
</dbReference>
<evidence type="ECO:0000259" key="5">
    <source>
        <dbReference type="SMART" id="SM00846"/>
    </source>
</evidence>
<dbReference type="InterPro" id="IPR020831">
    <property type="entry name" value="GlycerAld/Erythrose_P_DH"/>
</dbReference>
<dbReference type="PRINTS" id="PR00078">
    <property type="entry name" value="G3PDHDRGNASE"/>
</dbReference>
<dbReference type="InterPro" id="IPR020830">
    <property type="entry name" value="GlycerAld_3-P_DH_AS"/>
</dbReference>
<evidence type="ECO:0000313" key="6">
    <source>
        <dbReference type="EMBL" id="GIQ62774.1"/>
    </source>
</evidence>
<organism evidence="6 7">
    <name type="scientific">Paenibacillus cisolokensis</name>
    <dbReference type="NCBI Taxonomy" id="1658519"/>
    <lineage>
        <taxon>Bacteria</taxon>
        <taxon>Bacillati</taxon>
        <taxon>Bacillota</taxon>
        <taxon>Bacilli</taxon>
        <taxon>Bacillales</taxon>
        <taxon>Paenibacillaceae</taxon>
        <taxon>Paenibacillus</taxon>
    </lineage>
</organism>
<dbReference type="SUPFAM" id="SSF55347">
    <property type="entry name" value="Glyceraldehyde-3-phosphate dehydrogenase-like, C-terminal domain"/>
    <property type="match status" value="1"/>
</dbReference>
<feature type="domain" description="Glyceraldehyde 3-phosphate dehydrogenase NAD(P) binding" evidence="5">
    <location>
        <begin position="3"/>
        <end position="154"/>
    </location>
</feature>
<dbReference type="PIRSF" id="PIRSF000149">
    <property type="entry name" value="GAP_DH"/>
    <property type="match status" value="1"/>
</dbReference>
<comment type="caution">
    <text evidence="6">The sequence shown here is derived from an EMBL/GenBank/DDBJ whole genome shotgun (WGS) entry which is preliminary data.</text>
</comment>
<proteinExistence type="inferred from homology"/>
<reference evidence="6 7" key="1">
    <citation type="submission" date="2021-04" db="EMBL/GenBank/DDBJ databases">
        <title>Draft genome sequence of Paenibacillus cisolokensis, LC2-13A.</title>
        <authorList>
            <person name="Uke A."/>
            <person name="Chhe C."/>
            <person name="Baramee S."/>
            <person name="Kosugi A."/>
        </authorList>
    </citation>
    <scope>NUCLEOTIDE SEQUENCE [LARGE SCALE GENOMIC DNA]</scope>
    <source>
        <strain evidence="6 7">LC2-13A</strain>
    </source>
</reference>
<evidence type="ECO:0000256" key="3">
    <source>
        <dbReference type="RuleBase" id="RU000397"/>
    </source>
</evidence>
<dbReference type="EMBL" id="BOVJ01000042">
    <property type="protein sequence ID" value="GIQ62774.1"/>
    <property type="molecule type" value="Genomic_DNA"/>
</dbReference>
<keyword evidence="7" id="KW-1185">Reference proteome</keyword>
<dbReference type="PANTHER" id="PTHR43148">
    <property type="entry name" value="GLYCERALDEHYDE-3-PHOSPHATE DEHYDROGENASE 2"/>
    <property type="match status" value="1"/>
</dbReference>
<evidence type="ECO:0000256" key="1">
    <source>
        <dbReference type="ARBA" id="ARBA00007406"/>
    </source>
</evidence>
<dbReference type="CDD" id="cd18126">
    <property type="entry name" value="GAPDH_I_C"/>
    <property type="match status" value="1"/>
</dbReference>
<evidence type="ECO:0000256" key="2">
    <source>
        <dbReference type="ARBA" id="ARBA00023002"/>
    </source>
</evidence>
<keyword evidence="2 4" id="KW-0560">Oxidoreductase</keyword>
<dbReference type="Pfam" id="PF00044">
    <property type="entry name" value="Gp_dh_N"/>
    <property type="match status" value="1"/>
</dbReference>
<protein>
    <recommendedName>
        <fullName evidence="4">Glyceraldehyde-3-phosphate dehydrogenase</fullName>
        <ecNumber evidence="4">1.2.1.-</ecNumber>
    </recommendedName>
</protein>
<dbReference type="Gene3D" id="3.30.360.10">
    <property type="entry name" value="Dihydrodipicolinate Reductase, domain 2"/>
    <property type="match status" value="1"/>
</dbReference>
<gene>
    <name evidence="6" type="primary">gapB</name>
    <name evidence="6" type="ORF">PACILC2_13420</name>
</gene>
<dbReference type="InterPro" id="IPR020828">
    <property type="entry name" value="GlycerAld_3-P_DH_NAD(P)-bd"/>
</dbReference>
<dbReference type="NCBIfam" id="TIGR01534">
    <property type="entry name" value="GAPDH-I"/>
    <property type="match status" value="1"/>
</dbReference>
<dbReference type="CDD" id="cd05214">
    <property type="entry name" value="GAPDH_I_N"/>
    <property type="match status" value="1"/>
</dbReference>
<evidence type="ECO:0000313" key="7">
    <source>
        <dbReference type="Proteomes" id="UP000680304"/>
    </source>
</evidence>
<name>A0ABQ4N3Q3_9BACL</name>
<dbReference type="SMART" id="SM00846">
    <property type="entry name" value="Gp_dh_N"/>
    <property type="match status" value="1"/>
</dbReference>
<sequence>MNQQVGISGTGRIGRLLIRKAFASGIPGAQVTVINSTSPIGTVAHLLKYDTVHGKWDADIQVETDKLIINGQEVAFVSERDPSLLPWARYGIDIAIDATGKFNDRPGASKHLTAGAKRVVVTAPGKDLDLTVVMGVNESSYDPDKHTLLSTASCTTNCLAPVLHILDRAFGIASGWMTTVHAYTNDQNHLDNPHKDLRRARACTQSIVPTSTGVGKALAGVLPHLAPVIRGLSLRVPTQDVSLVDLTAEVHRPVSKEEVQQAFKTAVQGTLAPYVEYNELPLVSSDYVGNDKSAVIDGLSLMASGRQVKVLAWYDNEWAYACRVLDFVAHVAGHHAEKGERTIKQNADTLTPSGV</sequence>
<dbReference type="EC" id="1.2.1.-" evidence="4"/>
<comment type="similarity">
    <text evidence="1 3">Belongs to the glyceraldehyde-3-phosphate dehydrogenase family.</text>
</comment>
<dbReference type="InterPro" id="IPR036291">
    <property type="entry name" value="NAD(P)-bd_dom_sf"/>
</dbReference>
<dbReference type="Gene3D" id="3.40.50.720">
    <property type="entry name" value="NAD(P)-binding Rossmann-like Domain"/>
    <property type="match status" value="1"/>
</dbReference>
<dbReference type="RefSeq" id="WP_244863267.1">
    <property type="nucleotide sequence ID" value="NZ_BOVJ01000042.1"/>
</dbReference>
<dbReference type="Pfam" id="PF02800">
    <property type="entry name" value="Gp_dh_C"/>
    <property type="match status" value="1"/>
</dbReference>
<evidence type="ECO:0000256" key="4">
    <source>
        <dbReference type="RuleBase" id="RU361160"/>
    </source>
</evidence>